<evidence type="ECO:0000313" key="3">
    <source>
        <dbReference type="EMBL" id="EXU79583.1"/>
    </source>
</evidence>
<evidence type="ECO:0000256" key="1">
    <source>
        <dbReference type="SAM" id="SignalP"/>
    </source>
</evidence>
<feature type="domain" description="Rhodanese" evidence="2">
    <location>
        <begin position="74"/>
        <end position="210"/>
    </location>
</feature>
<accession>A0A014NJG5</accession>
<keyword evidence="4" id="KW-1185">Reference proteome</keyword>
<dbReference type="PATRIC" id="fig|1457173.3.peg.2556"/>
<dbReference type="Proteomes" id="UP000020766">
    <property type="component" value="Unassembled WGS sequence"/>
</dbReference>
<evidence type="ECO:0000259" key="2">
    <source>
        <dbReference type="PROSITE" id="PS50206"/>
    </source>
</evidence>
<dbReference type="PROSITE" id="PS50206">
    <property type="entry name" value="RHODANESE_3"/>
    <property type="match status" value="1"/>
</dbReference>
<evidence type="ECO:0000313" key="4">
    <source>
        <dbReference type="Proteomes" id="UP000020766"/>
    </source>
</evidence>
<feature type="chain" id="PRO_5001474096" description="Rhodanese domain-containing protein" evidence="1">
    <location>
        <begin position="27"/>
        <end position="290"/>
    </location>
</feature>
<name>A0A014NJG5_9BURK</name>
<gene>
    <name evidence="3" type="ORF">AX13_04415</name>
</gene>
<organism evidence="3 4">
    <name type="scientific">Comamonas aquatica DA1877</name>
    <dbReference type="NCBI Taxonomy" id="1457173"/>
    <lineage>
        <taxon>Bacteria</taxon>
        <taxon>Pseudomonadati</taxon>
        <taxon>Pseudomonadota</taxon>
        <taxon>Betaproteobacteria</taxon>
        <taxon>Burkholderiales</taxon>
        <taxon>Comamonadaceae</taxon>
        <taxon>Comamonas</taxon>
    </lineage>
</organism>
<keyword evidence="1" id="KW-0732">Signal</keyword>
<dbReference type="InterPro" id="IPR001763">
    <property type="entry name" value="Rhodanese-like_dom"/>
</dbReference>
<dbReference type="SMART" id="SM00450">
    <property type="entry name" value="RHOD"/>
    <property type="match status" value="1"/>
</dbReference>
<proteinExistence type="predicted"/>
<dbReference type="Pfam" id="PF00581">
    <property type="entry name" value="Rhodanese"/>
    <property type="match status" value="1"/>
</dbReference>
<dbReference type="InterPro" id="IPR036873">
    <property type="entry name" value="Rhodanese-like_dom_sf"/>
</dbReference>
<dbReference type="STRING" id="225991.MA05_12635"/>
<dbReference type="AlphaFoldDB" id="A0A014NJG5"/>
<dbReference type="CDD" id="cd00158">
    <property type="entry name" value="RHOD"/>
    <property type="match status" value="1"/>
</dbReference>
<protein>
    <recommendedName>
        <fullName evidence="2">Rhodanese domain-containing protein</fullName>
    </recommendedName>
</protein>
<dbReference type="SUPFAM" id="SSF52821">
    <property type="entry name" value="Rhodanese/Cell cycle control phosphatase"/>
    <property type="match status" value="1"/>
</dbReference>
<feature type="signal peptide" evidence="1">
    <location>
        <begin position="1"/>
        <end position="26"/>
    </location>
</feature>
<dbReference type="EMBL" id="JBOK01000015">
    <property type="protein sequence ID" value="EXU79583.1"/>
    <property type="molecule type" value="Genomic_DNA"/>
</dbReference>
<dbReference type="Gene3D" id="3.40.250.10">
    <property type="entry name" value="Rhodanese-like domain"/>
    <property type="match status" value="1"/>
</dbReference>
<reference evidence="3 4" key="1">
    <citation type="submission" date="2014-01" db="EMBL/GenBank/DDBJ databases">
        <title>Interspecies Systems Biology Uncovers Metabolites Affecting C. elegans Gene Expression and Life History Traits.</title>
        <authorList>
            <person name="Watson E."/>
            <person name="Macneil L.T."/>
            <person name="Ritter A.D."/>
            <person name="Yilmaz L.S."/>
            <person name="Rosebrock A.P."/>
            <person name="Caudy A.A."/>
            <person name="Walhout A.J."/>
        </authorList>
    </citation>
    <scope>NUCLEOTIDE SEQUENCE [LARGE SCALE GENOMIC DNA]</scope>
    <source>
        <strain evidence="3 4">DA1877</strain>
    </source>
</reference>
<sequence>MQTSSSWVLKALALSSVLLTSGCAYVQGWYGGGKSTATTPVTKAAPAQPLYAPVRHYAGDISAARAYVGTQLPASQRMALIDVRDATEYRLGHPEGARHLPFPRLYQQCQPHPFGAAEAQIRSDDGSQCRYGAVPGTEVRVSAADFWQAVQAVLPYKDAPVAVLCRTGACAAEAANVLARPDLLVDPRWAGQGYTEVYVIREGFVGEPLVAVDATSGRVLSTDKKGDKLKLDGVGGSFYGVAPVALDVNKDGKLTEADRGGWRNFLGLPYAVSMHPNLLSEAAQAYYDKP</sequence>
<dbReference type="RefSeq" id="WP_043384891.1">
    <property type="nucleotide sequence ID" value="NZ_JBOK01000015.1"/>
</dbReference>
<comment type="caution">
    <text evidence="3">The sequence shown here is derived from an EMBL/GenBank/DDBJ whole genome shotgun (WGS) entry which is preliminary data.</text>
</comment>